<reference evidence="14 15" key="1">
    <citation type="journal article" date="2018" name="Environ. Microbiol.">
        <title>Isolation and genomic characterization of Novimethylophilus kurashikiensis gen. nov. sp. nov., a new lanthanide-dependent methylotrophic species of Methylophilaceae.</title>
        <authorList>
            <person name="Lv H."/>
            <person name="Sahin N."/>
            <person name="Tani A."/>
        </authorList>
    </citation>
    <scope>NUCLEOTIDE SEQUENCE [LARGE SCALE GENOMIC DNA]</scope>
    <source>
        <strain evidence="14 15">La2-4</strain>
    </source>
</reference>
<dbReference type="GO" id="GO:0005524">
    <property type="term" value="F:ATP binding"/>
    <property type="evidence" value="ECO:0007669"/>
    <property type="project" value="UniProtKB-KW"/>
</dbReference>
<dbReference type="SUPFAM" id="SSF55785">
    <property type="entry name" value="PYP-like sensor domain (PAS domain)"/>
    <property type="match status" value="1"/>
</dbReference>
<dbReference type="Pfam" id="PF00990">
    <property type="entry name" value="GGDEF"/>
    <property type="match status" value="1"/>
</dbReference>
<dbReference type="Gene3D" id="3.30.70.270">
    <property type="match status" value="1"/>
</dbReference>
<feature type="domain" description="GGDEF" evidence="13">
    <location>
        <begin position="557"/>
        <end position="690"/>
    </location>
</feature>
<evidence type="ECO:0000259" key="9">
    <source>
        <dbReference type="PROSITE" id="PS50112"/>
    </source>
</evidence>
<dbReference type="SMART" id="SM00091">
    <property type="entry name" value="PAS"/>
    <property type="match status" value="1"/>
</dbReference>
<dbReference type="AlphaFoldDB" id="A0A2R5FFS8"/>
<dbReference type="Proteomes" id="UP000245081">
    <property type="component" value="Unassembled WGS sequence"/>
</dbReference>
<dbReference type="RefSeq" id="WP_109016299.1">
    <property type="nucleotide sequence ID" value="NZ_BDOQ01000013.1"/>
</dbReference>
<dbReference type="Gene3D" id="3.20.20.450">
    <property type="entry name" value="EAL domain"/>
    <property type="match status" value="1"/>
</dbReference>
<dbReference type="PROSITE" id="PS50112">
    <property type="entry name" value="PAS"/>
    <property type="match status" value="1"/>
</dbReference>
<dbReference type="CDD" id="cd06225">
    <property type="entry name" value="HAMP"/>
    <property type="match status" value="1"/>
</dbReference>
<keyword evidence="3" id="KW-0808">Transferase</keyword>
<dbReference type="InterPro" id="IPR035965">
    <property type="entry name" value="PAS-like_dom_sf"/>
</dbReference>
<keyword evidence="2" id="KW-0597">Phosphoprotein</keyword>
<dbReference type="EMBL" id="BDOQ01000013">
    <property type="protein sequence ID" value="GBG15144.1"/>
    <property type="molecule type" value="Genomic_DNA"/>
</dbReference>
<evidence type="ECO:0000256" key="7">
    <source>
        <dbReference type="ARBA" id="ARBA00023012"/>
    </source>
</evidence>
<name>A0A2R5FFS8_9PROT</name>
<keyword evidence="6" id="KW-0067">ATP-binding</keyword>
<dbReference type="PROSITE" id="PS50883">
    <property type="entry name" value="EAL"/>
    <property type="match status" value="1"/>
</dbReference>
<organism evidence="14 15">
    <name type="scientific">Novimethylophilus kurashikiensis</name>
    <dbReference type="NCBI Taxonomy" id="1825523"/>
    <lineage>
        <taxon>Bacteria</taxon>
        <taxon>Pseudomonadati</taxon>
        <taxon>Pseudomonadota</taxon>
        <taxon>Betaproteobacteria</taxon>
        <taxon>Nitrosomonadales</taxon>
        <taxon>Methylophilaceae</taxon>
        <taxon>Novimethylophilus</taxon>
    </lineage>
</organism>
<feature type="domain" description="PAS" evidence="9">
    <location>
        <begin position="401"/>
        <end position="471"/>
    </location>
</feature>
<keyword evidence="7" id="KW-0902">Two-component regulatory system</keyword>
<dbReference type="SMART" id="SM00052">
    <property type="entry name" value="EAL"/>
    <property type="match status" value="1"/>
</dbReference>
<dbReference type="FunFam" id="3.30.70.270:FF:000001">
    <property type="entry name" value="Diguanylate cyclase domain protein"/>
    <property type="match status" value="1"/>
</dbReference>
<dbReference type="InterPro" id="IPR048760">
    <property type="entry name" value="VP0354-like_sensor_dom"/>
</dbReference>
<dbReference type="InterPro" id="IPR043128">
    <property type="entry name" value="Rev_trsase/Diguanyl_cyclase"/>
</dbReference>
<dbReference type="PROSITE" id="PS50887">
    <property type="entry name" value="GGDEF"/>
    <property type="match status" value="1"/>
</dbReference>
<dbReference type="SUPFAM" id="SSF158472">
    <property type="entry name" value="HAMP domain-like"/>
    <property type="match status" value="1"/>
</dbReference>
<evidence type="ECO:0000259" key="10">
    <source>
        <dbReference type="PROSITE" id="PS50113"/>
    </source>
</evidence>
<keyword evidence="4" id="KW-0547">Nucleotide-binding</keyword>
<dbReference type="Gene3D" id="6.10.340.10">
    <property type="match status" value="1"/>
</dbReference>
<evidence type="ECO:0000259" key="12">
    <source>
        <dbReference type="PROSITE" id="PS50885"/>
    </source>
</evidence>
<evidence type="ECO:0000256" key="6">
    <source>
        <dbReference type="ARBA" id="ARBA00022840"/>
    </source>
</evidence>
<evidence type="ECO:0000313" key="14">
    <source>
        <dbReference type="EMBL" id="GBG15144.1"/>
    </source>
</evidence>
<dbReference type="Gene3D" id="3.30.450.20">
    <property type="entry name" value="PAS domain"/>
    <property type="match status" value="2"/>
</dbReference>
<dbReference type="PROSITE" id="PS50885">
    <property type="entry name" value="HAMP"/>
    <property type="match status" value="1"/>
</dbReference>
<dbReference type="InterPro" id="IPR003660">
    <property type="entry name" value="HAMP_dom"/>
</dbReference>
<dbReference type="CDD" id="cd01948">
    <property type="entry name" value="EAL"/>
    <property type="match status" value="1"/>
</dbReference>
<dbReference type="Pfam" id="PF21623">
    <property type="entry name" value="HK_sensor_dom_bact"/>
    <property type="match status" value="1"/>
</dbReference>
<accession>A0A2R5FFS8</accession>
<feature type="domain" description="PAC" evidence="10">
    <location>
        <begin position="474"/>
        <end position="525"/>
    </location>
</feature>
<evidence type="ECO:0000256" key="8">
    <source>
        <dbReference type="SAM" id="Phobius"/>
    </source>
</evidence>
<dbReference type="SMART" id="SM00267">
    <property type="entry name" value="GGDEF"/>
    <property type="match status" value="1"/>
</dbReference>
<keyword evidence="5" id="KW-0418">Kinase</keyword>
<dbReference type="GO" id="GO:0016020">
    <property type="term" value="C:membrane"/>
    <property type="evidence" value="ECO:0007669"/>
    <property type="project" value="UniProtKB-SubCell"/>
</dbReference>
<dbReference type="InterPro" id="IPR029151">
    <property type="entry name" value="Sensor-like_sf"/>
</dbReference>
<comment type="subcellular location">
    <subcellularLocation>
        <location evidence="1">Membrane</location>
    </subcellularLocation>
</comment>
<dbReference type="GO" id="GO:0016301">
    <property type="term" value="F:kinase activity"/>
    <property type="evidence" value="ECO:0007669"/>
    <property type="project" value="UniProtKB-KW"/>
</dbReference>
<dbReference type="InterPro" id="IPR001633">
    <property type="entry name" value="EAL_dom"/>
</dbReference>
<dbReference type="Pfam" id="PF00563">
    <property type="entry name" value="EAL"/>
    <property type="match status" value="1"/>
</dbReference>
<dbReference type="NCBIfam" id="TIGR00254">
    <property type="entry name" value="GGDEF"/>
    <property type="match status" value="1"/>
</dbReference>
<keyword evidence="15" id="KW-1185">Reference proteome</keyword>
<dbReference type="Pfam" id="PF00672">
    <property type="entry name" value="HAMP"/>
    <property type="match status" value="1"/>
</dbReference>
<dbReference type="SUPFAM" id="SSF141868">
    <property type="entry name" value="EAL domain-like"/>
    <property type="match status" value="1"/>
</dbReference>
<evidence type="ECO:0000259" key="13">
    <source>
        <dbReference type="PROSITE" id="PS50887"/>
    </source>
</evidence>
<dbReference type="GO" id="GO:0000160">
    <property type="term" value="P:phosphorelay signal transduction system"/>
    <property type="evidence" value="ECO:0007669"/>
    <property type="project" value="UniProtKB-KW"/>
</dbReference>
<dbReference type="CDD" id="cd00130">
    <property type="entry name" value="PAS"/>
    <property type="match status" value="1"/>
</dbReference>
<dbReference type="InterPro" id="IPR000700">
    <property type="entry name" value="PAS-assoc_C"/>
</dbReference>
<sequence length="954" mass="106914">MRLSIGLKLGFWLAILGLMSTALTGYYVYYQGRHLLIESSQEKLLTSTRVQAHRFTDLLASISSDVRLIGALPVVEKMARDHGEGLFASAQKAELAELFTGLMQTHPVYSQIRLIKAADYGKEMVRVDRDQGGIKIVADRDLREKSHFAYVFETLRLPAGTLYTSDINLNLEQGSHEGYGKPTLRIAMPVYAPDGKIFGLVVVNIALQEMFDMIRGDLPDQVNILLTNDQGDYLIHPDAAKTFGFDLGQRFQIQDDAPETAALYATSNDHAVIQTKAALVGKPALAAFVKVPYGSPAEHRFVLLGLYTPIASVLQQTHALGLNVVQMTAAFAFAAMLISLLLARILAKPLNLMEKSISNFAIGKPLAELPVDRDDEIGSLARGFQSMTHKLNQQVVELWASEEQLRAMFQLSPLGMARNAMDGRYMEVNKALLDMLGYTMEELNRLSYWDLTPPEYAEQEALQLEALHRSGRYGPYEKEYVRHDGLRIPIRLNGVLIVGSDGEKYIWSIIEDITQRRESEELIWKQANFDPLTGLPNRRMFHDRLEQELKKSHRSSTRMALMFLDLDHFKEVNDTLGHAMGDVLLKESAERLVHCVRESDTVARLGGDEFTVILSELDDAEAVERVAQNMLRRLSEPYLLGDEMAYVSVSIGVTLYPEDAGDIETLLKNADQAMYAAKRLGRNRCSYFTPSMQEAAQARMRLAVDLRAALAQQQFRVLYQPIVDLATGDVHKAEALLRWEHPTLGLVSPEKFIPLAEETGMIGEIGHWVFRQAANQVQHWRKFREDFQISVNKSPAQFMSEDRVHDTWFDYLRELQLEGNSVVVEITEGLLLDASPAITNKLLGFRDAGMQVAIDDFGTGYSSLAYLKKFDIDYLKIDRAFIRNLAPNSDDMALCEAIIVMAHKLGIQVIAEGIETEAQRDLLAAAGCDYGQGYLFSRPIAAEAFEQLFASTTA</sequence>
<keyword evidence="8" id="KW-0472">Membrane</keyword>
<keyword evidence="8" id="KW-0812">Transmembrane</keyword>
<feature type="transmembrane region" description="Helical" evidence="8">
    <location>
        <begin position="9"/>
        <end position="29"/>
    </location>
</feature>
<feature type="domain" description="EAL" evidence="11">
    <location>
        <begin position="699"/>
        <end position="953"/>
    </location>
</feature>
<evidence type="ECO:0000256" key="1">
    <source>
        <dbReference type="ARBA" id="ARBA00004370"/>
    </source>
</evidence>
<dbReference type="PROSITE" id="PS50113">
    <property type="entry name" value="PAC"/>
    <property type="match status" value="1"/>
</dbReference>
<evidence type="ECO:0000256" key="3">
    <source>
        <dbReference type="ARBA" id="ARBA00022679"/>
    </source>
</evidence>
<dbReference type="OrthoDB" id="9812260at2"/>
<dbReference type="InterPro" id="IPR000160">
    <property type="entry name" value="GGDEF_dom"/>
</dbReference>
<keyword evidence="8" id="KW-1133">Transmembrane helix</keyword>
<dbReference type="InterPro" id="IPR035919">
    <property type="entry name" value="EAL_sf"/>
</dbReference>
<protein>
    <submittedName>
        <fullName evidence="14">PAS domain S-box protein</fullName>
    </submittedName>
</protein>
<dbReference type="InterPro" id="IPR052155">
    <property type="entry name" value="Biofilm_reg_signaling"/>
</dbReference>
<dbReference type="Pfam" id="PF13426">
    <property type="entry name" value="PAS_9"/>
    <property type="match status" value="1"/>
</dbReference>
<dbReference type="NCBIfam" id="TIGR00229">
    <property type="entry name" value="sensory_box"/>
    <property type="match status" value="1"/>
</dbReference>
<dbReference type="InterPro" id="IPR029787">
    <property type="entry name" value="Nucleotide_cyclase"/>
</dbReference>
<dbReference type="PANTHER" id="PTHR44757:SF2">
    <property type="entry name" value="BIOFILM ARCHITECTURE MAINTENANCE PROTEIN MBAA"/>
    <property type="match status" value="1"/>
</dbReference>
<evidence type="ECO:0000256" key="4">
    <source>
        <dbReference type="ARBA" id="ARBA00022741"/>
    </source>
</evidence>
<dbReference type="SUPFAM" id="SSF55073">
    <property type="entry name" value="Nucleotide cyclase"/>
    <property type="match status" value="1"/>
</dbReference>
<proteinExistence type="predicted"/>
<dbReference type="SMART" id="SM00304">
    <property type="entry name" value="HAMP"/>
    <property type="match status" value="1"/>
</dbReference>
<evidence type="ECO:0000313" key="15">
    <source>
        <dbReference type="Proteomes" id="UP000245081"/>
    </source>
</evidence>
<dbReference type="InterPro" id="IPR000014">
    <property type="entry name" value="PAS"/>
</dbReference>
<dbReference type="PANTHER" id="PTHR44757">
    <property type="entry name" value="DIGUANYLATE CYCLASE DGCP"/>
    <property type="match status" value="1"/>
</dbReference>
<evidence type="ECO:0000256" key="2">
    <source>
        <dbReference type="ARBA" id="ARBA00022553"/>
    </source>
</evidence>
<comment type="caution">
    <text evidence="14">The sequence shown here is derived from an EMBL/GenBank/DDBJ whole genome shotgun (WGS) entry which is preliminary data.</text>
</comment>
<gene>
    <name evidence="14" type="ORF">NMK_2747</name>
</gene>
<dbReference type="CDD" id="cd01949">
    <property type="entry name" value="GGDEF"/>
    <property type="match status" value="1"/>
</dbReference>
<evidence type="ECO:0000259" key="11">
    <source>
        <dbReference type="PROSITE" id="PS50883"/>
    </source>
</evidence>
<feature type="domain" description="HAMP" evidence="12">
    <location>
        <begin position="344"/>
        <end position="396"/>
    </location>
</feature>
<evidence type="ECO:0000256" key="5">
    <source>
        <dbReference type="ARBA" id="ARBA00022777"/>
    </source>
</evidence>
<dbReference type="SUPFAM" id="SSF103190">
    <property type="entry name" value="Sensory domain-like"/>
    <property type="match status" value="1"/>
</dbReference>
<feature type="transmembrane region" description="Helical" evidence="8">
    <location>
        <begin position="324"/>
        <end position="347"/>
    </location>
</feature>